<organism evidence="5 6">
    <name type="scientific">Arthrobacter bussei</name>
    <dbReference type="NCBI Taxonomy" id="2594179"/>
    <lineage>
        <taxon>Bacteria</taxon>
        <taxon>Bacillati</taxon>
        <taxon>Actinomycetota</taxon>
        <taxon>Actinomycetes</taxon>
        <taxon>Micrococcales</taxon>
        <taxon>Micrococcaceae</taxon>
        <taxon>Arthrobacter</taxon>
    </lineage>
</organism>
<dbReference type="Gene3D" id="3.30.450.20">
    <property type="entry name" value="PAS domain"/>
    <property type="match status" value="1"/>
</dbReference>
<dbReference type="CDD" id="cd01948">
    <property type="entry name" value="EAL"/>
    <property type="match status" value="1"/>
</dbReference>
<dbReference type="RefSeq" id="WP_152815475.1">
    <property type="nucleotide sequence ID" value="NZ_VJXX01000003.1"/>
</dbReference>
<dbReference type="CDD" id="cd00130">
    <property type="entry name" value="PAS"/>
    <property type="match status" value="1"/>
</dbReference>
<dbReference type="InterPro" id="IPR001633">
    <property type="entry name" value="EAL_dom"/>
</dbReference>
<dbReference type="InterPro" id="IPR001610">
    <property type="entry name" value="PAC"/>
</dbReference>
<feature type="domain" description="PAS" evidence="1">
    <location>
        <begin position="15"/>
        <end position="85"/>
    </location>
</feature>
<dbReference type="SMART" id="SM00091">
    <property type="entry name" value="PAS"/>
    <property type="match status" value="1"/>
</dbReference>
<dbReference type="Gene3D" id="3.20.20.450">
    <property type="entry name" value="EAL domain"/>
    <property type="match status" value="1"/>
</dbReference>
<dbReference type="PROSITE" id="PS50113">
    <property type="entry name" value="PAC"/>
    <property type="match status" value="1"/>
</dbReference>
<dbReference type="SUPFAM" id="SSF55073">
    <property type="entry name" value="Nucleotide cyclase"/>
    <property type="match status" value="1"/>
</dbReference>
<dbReference type="CDD" id="cd01949">
    <property type="entry name" value="GGDEF"/>
    <property type="match status" value="1"/>
</dbReference>
<dbReference type="PROSITE" id="PS50887">
    <property type="entry name" value="GGDEF"/>
    <property type="match status" value="1"/>
</dbReference>
<evidence type="ECO:0000313" key="6">
    <source>
        <dbReference type="Proteomes" id="UP000326464"/>
    </source>
</evidence>
<evidence type="ECO:0000259" key="2">
    <source>
        <dbReference type="PROSITE" id="PS50113"/>
    </source>
</evidence>
<sequence>MHGVNGPHFGEGRVPEDLLIQAMAATSEISLIADADQKILHVSDSFVNITGYGREEALGRNCRMLQGPGTDPETTAAIRHALTAGTPFNGEILNYRKDGSAFWNALRITPLRSASGAVTHFVSVQRDINTRMALHEQLRFQALHDQVTGLPNRAAMGERIRLLLGSGPAGEHVTAIGLIDLDDFRDINNSYGHEAGDELLREWALRLQGLLRDGDVLGRMGGDEFLVIFRDIPPADAEAAFHRLLEPLLEMAGTPFLVGGSDVTIGMSMGIALLPAEGADDAAVLRVADEALYAVKQRKADRVQWWELGAPVGGEPDPDVTGDDGPVGPPEEIGRSYRRALDTGVVVYLQPVVDLRKGGVHLFEALARLELPGGRLAAPGEFLPHLDAADLDRLFSRVLDDSLDRFSAWYRDGVCDGISVNLPPSVLLRPALVGDLAYSLVRHGVPARCLTLELLESDSVDSEAQSEVLQEIAGLGVGVAMDDLGAGYSSLKRLSTLPFTTIKLDRDLLAGIHTRPTDALSMIATLIQMGRDFGMKVVIEGIEDRSVAEAVTVLGAALGQGYYFCRPIPAAEVPAFAGRFGEAFHPNRFRTHLGALAYHWQFARLGSPHPRELADCPLSHFLSAVGSPTDVERWHAQQHDGRAVHLGAGQLMVDWLVQQVRLAAEQVSALPVAGAS</sequence>
<dbReference type="NCBIfam" id="TIGR00229">
    <property type="entry name" value="sensory_box"/>
    <property type="match status" value="1"/>
</dbReference>
<dbReference type="InterPro" id="IPR043128">
    <property type="entry name" value="Rev_trsase/Diguanyl_cyclase"/>
</dbReference>
<dbReference type="Proteomes" id="UP000326464">
    <property type="component" value="Unassembled WGS sequence"/>
</dbReference>
<dbReference type="SUPFAM" id="SSF55785">
    <property type="entry name" value="PYP-like sensor domain (PAS domain)"/>
    <property type="match status" value="1"/>
</dbReference>
<dbReference type="InterPro" id="IPR029787">
    <property type="entry name" value="Nucleotide_cyclase"/>
</dbReference>
<dbReference type="Gene3D" id="3.30.70.270">
    <property type="match status" value="1"/>
</dbReference>
<dbReference type="OrthoDB" id="23692at2"/>
<dbReference type="InterPro" id="IPR000160">
    <property type="entry name" value="GGDEF_dom"/>
</dbReference>
<comment type="caution">
    <text evidence="5">The sequence shown here is derived from an EMBL/GenBank/DDBJ whole genome shotgun (WGS) entry which is preliminary data.</text>
</comment>
<dbReference type="SUPFAM" id="SSF141868">
    <property type="entry name" value="EAL domain-like"/>
    <property type="match status" value="1"/>
</dbReference>
<dbReference type="PROSITE" id="PS50112">
    <property type="entry name" value="PAS"/>
    <property type="match status" value="1"/>
</dbReference>
<feature type="domain" description="EAL" evidence="3">
    <location>
        <begin position="326"/>
        <end position="581"/>
    </location>
</feature>
<dbReference type="Pfam" id="PF00563">
    <property type="entry name" value="EAL"/>
    <property type="match status" value="1"/>
</dbReference>
<dbReference type="SMART" id="SM00052">
    <property type="entry name" value="EAL"/>
    <property type="match status" value="1"/>
</dbReference>
<dbReference type="SMART" id="SM00086">
    <property type="entry name" value="PAC"/>
    <property type="match status" value="1"/>
</dbReference>
<evidence type="ECO:0000259" key="3">
    <source>
        <dbReference type="PROSITE" id="PS50883"/>
    </source>
</evidence>
<evidence type="ECO:0000313" key="5">
    <source>
        <dbReference type="EMBL" id="MPY11258.1"/>
    </source>
</evidence>
<protein>
    <submittedName>
        <fullName evidence="5">EAL domain-containing protein</fullName>
    </submittedName>
</protein>
<dbReference type="SMART" id="SM00267">
    <property type="entry name" value="GGDEF"/>
    <property type="match status" value="1"/>
</dbReference>
<dbReference type="Pfam" id="PF13426">
    <property type="entry name" value="PAS_9"/>
    <property type="match status" value="1"/>
</dbReference>
<dbReference type="InterPro" id="IPR052155">
    <property type="entry name" value="Biofilm_reg_signaling"/>
</dbReference>
<proteinExistence type="predicted"/>
<feature type="domain" description="GGDEF" evidence="4">
    <location>
        <begin position="172"/>
        <end position="308"/>
    </location>
</feature>
<dbReference type="InterPro" id="IPR035919">
    <property type="entry name" value="EAL_sf"/>
</dbReference>
<reference evidence="6" key="1">
    <citation type="submission" date="2019-07" db="EMBL/GenBank/DDBJ databases">
        <title>Arthrobacter KR32 sp. nov., isolated from mountain cheese made of cows milk.</title>
        <authorList>
            <person name="Flegler A."/>
        </authorList>
    </citation>
    <scope>NUCLEOTIDE SEQUENCE [LARGE SCALE GENOMIC DNA]</scope>
    <source>
        <strain evidence="6">KR32</strain>
    </source>
</reference>
<dbReference type="InterPro" id="IPR035965">
    <property type="entry name" value="PAS-like_dom_sf"/>
</dbReference>
<dbReference type="Pfam" id="PF00990">
    <property type="entry name" value="GGDEF"/>
    <property type="match status" value="1"/>
</dbReference>
<evidence type="ECO:0000259" key="4">
    <source>
        <dbReference type="PROSITE" id="PS50887"/>
    </source>
</evidence>
<accession>A0A7X1TP51</accession>
<keyword evidence="6" id="KW-1185">Reference proteome</keyword>
<dbReference type="PROSITE" id="PS50883">
    <property type="entry name" value="EAL"/>
    <property type="match status" value="1"/>
</dbReference>
<dbReference type="InterPro" id="IPR000700">
    <property type="entry name" value="PAS-assoc_C"/>
</dbReference>
<feature type="domain" description="PAC" evidence="2">
    <location>
        <begin position="88"/>
        <end position="140"/>
    </location>
</feature>
<dbReference type="NCBIfam" id="TIGR00254">
    <property type="entry name" value="GGDEF"/>
    <property type="match status" value="1"/>
</dbReference>
<dbReference type="AlphaFoldDB" id="A0A7X1TP51"/>
<gene>
    <name evidence="5" type="ORF">FNH21_11115</name>
</gene>
<dbReference type="PANTHER" id="PTHR44757:SF2">
    <property type="entry name" value="BIOFILM ARCHITECTURE MAINTENANCE PROTEIN MBAA"/>
    <property type="match status" value="1"/>
</dbReference>
<name>A0A7X1TP51_9MICC</name>
<dbReference type="InterPro" id="IPR000014">
    <property type="entry name" value="PAS"/>
</dbReference>
<evidence type="ECO:0000259" key="1">
    <source>
        <dbReference type="PROSITE" id="PS50112"/>
    </source>
</evidence>
<dbReference type="EMBL" id="VJXX01000003">
    <property type="protein sequence ID" value="MPY11258.1"/>
    <property type="molecule type" value="Genomic_DNA"/>
</dbReference>
<dbReference type="PANTHER" id="PTHR44757">
    <property type="entry name" value="DIGUANYLATE CYCLASE DGCP"/>
    <property type="match status" value="1"/>
</dbReference>